<protein>
    <submittedName>
        <fullName evidence="1">Uncharacterized protein</fullName>
    </submittedName>
</protein>
<evidence type="ECO:0000313" key="2">
    <source>
        <dbReference type="Proteomes" id="UP000198211"/>
    </source>
</evidence>
<comment type="caution">
    <text evidence="1">The sequence shown here is derived from an EMBL/GenBank/DDBJ whole genome shotgun (WGS) entry which is preliminary data.</text>
</comment>
<dbReference type="Proteomes" id="UP000198211">
    <property type="component" value="Unassembled WGS sequence"/>
</dbReference>
<reference evidence="2" key="1">
    <citation type="submission" date="2017-03" db="EMBL/GenBank/DDBJ databases">
        <title>Phytopthora megakarya and P. palmivora, two closely related causual agents of cacao black pod achieved similar genome size and gene model numbers by different mechanisms.</title>
        <authorList>
            <person name="Ali S."/>
            <person name="Shao J."/>
            <person name="Larry D.J."/>
            <person name="Kronmiller B."/>
            <person name="Shen D."/>
            <person name="Strem M.D."/>
            <person name="Melnick R.L."/>
            <person name="Guiltinan M.J."/>
            <person name="Tyler B.M."/>
            <person name="Meinhardt L.W."/>
            <person name="Bailey B.A."/>
        </authorList>
    </citation>
    <scope>NUCLEOTIDE SEQUENCE [LARGE SCALE GENOMIC DNA]</scope>
    <source>
        <strain evidence="2">zdho120</strain>
    </source>
</reference>
<dbReference type="EMBL" id="NBNE01000366">
    <property type="protein sequence ID" value="OWZ20053.1"/>
    <property type="molecule type" value="Genomic_DNA"/>
</dbReference>
<accession>A0A225WQQ2</accession>
<keyword evidence="2" id="KW-1185">Reference proteome</keyword>
<dbReference type="AlphaFoldDB" id="A0A225WQQ2"/>
<organism evidence="1 2">
    <name type="scientific">Phytophthora megakarya</name>
    <dbReference type="NCBI Taxonomy" id="4795"/>
    <lineage>
        <taxon>Eukaryota</taxon>
        <taxon>Sar</taxon>
        <taxon>Stramenopiles</taxon>
        <taxon>Oomycota</taxon>
        <taxon>Peronosporomycetes</taxon>
        <taxon>Peronosporales</taxon>
        <taxon>Peronosporaceae</taxon>
        <taxon>Phytophthora</taxon>
    </lineage>
</organism>
<name>A0A225WQQ2_9STRA</name>
<sequence>MVAQSMTIPGRTNGVTSRQQMTIRRLAAAKGTFSRSDNRCTKSDAIKGVTLATVAADDNSMDLVQRVEV</sequence>
<gene>
    <name evidence="1" type="ORF">PHMEG_0005599</name>
</gene>
<proteinExistence type="predicted"/>
<evidence type="ECO:0000313" key="1">
    <source>
        <dbReference type="EMBL" id="OWZ20053.1"/>
    </source>
</evidence>